<dbReference type="EMBL" id="JAINDJ010000005">
    <property type="protein sequence ID" value="KAG9445913.1"/>
    <property type="molecule type" value="Genomic_DNA"/>
</dbReference>
<dbReference type="PANTHER" id="PTHR35280:SF1">
    <property type="entry name" value="F17L21.9"/>
    <property type="match status" value="1"/>
</dbReference>
<name>A0AAV7EAU1_ARIFI</name>
<dbReference type="AlphaFoldDB" id="A0AAV7EAU1"/>
<evidence type="ECO:0000256" key="1">
    <source>
        <dbReference type="SAM" id="MobiDB-lite"/>
    </source>
</evidence>
<sequence length="232" mass="26208">MRWRQSECPLVIGTDGERDHPWPFMAAQKALPADPLAESSGEVLLNPKDDNFQLIHRAIVEIIEEKRNETTSVEEDRLLLSRLLSQLESSKEDSDWQLEPHAEQNEVTSRANIAEVSEQQASNNQGNEVDFTSEEIVRELREVKRQNRITHWLLSVMIAVTLAWQLSEVSLILSVKHKVSHPLKTLGGMITGLFKGNQRNCIKPNEVHDSNLQQQDMEKGNPTADGVNSSAE</sequence>
<proteinExistence type="predicted"/>
<keyword evidence="3" id="KW-1185">Reference proteome</keyword>
<evidence type="ECO:0000313" key="2">
    <source>
        <dbReference type="EMBL" id="KAG9445913.1"/>
    </source>
</evidence>
<reference evidence="2 3" key="1">
    <citation type="submission" date="2021-07" db="EMBL/GenBank/DDBJ databases">
        <title>The Aristolochia fimbriata genome: insights into angiosperm evolution, floral development and chemical biosynthesis.</title>
        <authorList>
            <person name="Jiao Y."/>
        </authorList>
    </citation>
    <scope>NUCLEOTIDE SEQUENCE [LARGE SCALE GENOMIC DNA]</scope>
    <source>
        <strain evidence="2">IBCAS-2021</strain>
        <tissue evidence="2">Leaf</tissue>
    </source>
</reference>
<protein>
    <submittedName>
        <fullName evidence="2">Uncharacterized protein</fullName>
    </submittedName>
</protein>
<feature type="region of interest" description="Disordered" evidence="1">
    <location>
        <begin position="209"/>
        <end position="232"/>
    </location>
</feature>
<evidence type="ECO:0000313" key="3">
    <source>
        <dbReference type="Proteomes" id="UP000825729"/>
    </source>
</evidence>
<comment type="caution">
    <text evidence="2">The sequence shown here is derived from an EMBL/GenBank/DDBJ whole genome shotgun (WGS) entry which is preliminary data.</text>
</comment>
<gene>
    <name evidence="2" type="ORF">H6P81_012041</name>
</gene>
<organism evidence="2 3">
    <name type="scientific">Aristolochia fimbriata</name>
    <name type="common">White veined hardy Dutchman's pipe vine</name>
    <dbReference type="NCBI Taxonomy" id="158543"/>
    <lineage>
        <taxon>Eukaryota</taxon>
        <taxon>Viridiplantae</taxon>
        <taxon>Streptophyta</taxon>
        <taxon>Embryophyta</taxon>
        <taxon>Tracheophyta</taxon>
        <taxon>Spermatophyta</taxon>
        <taxon>Magnoliopsida</taxon>
        <taxon>Magnoliidae</taxon>
        <taxon>Piperales</taxon>
        <taxon>Aristolochiaceae</taxon>
        <taxon>Aristolochia</taxon>
    </lineage>
</organism>
<dbReference type="Proteomes" id="UP000825729">
    <property type="component" value="Unassembled WGS sequence"/>
</dbReference>
<accession>A0AAV7EAU1</accession>
<dbReference type="PANTHER" id="PTHR35280">
    <property type="entry name" value="F17L21.9"/>
    <property type="match status" value="1"/>
</dbReference>